<protein>
    <submittedName>
        <fullName evidence="2">FeoB-associated Cys-rich membrane protein</fullName>
    </submittedName>
</protein>
<evidence type="ECO:0000313" key="2">
    <source>
        <dbReference type="EMBL" id="MBH1939997.1"/>
    </source>
</evidence>
<sequence length="49" mass="5024">MIDFIIIGIVASVLLLGIISGIRKKKRGDATSCGCSCSGCPSANACHQD</sequence>
<keyword evidence="1" id="KW-0472">Membrane</keyword>
<accession>A0A8J7HBH2</accession>
<dbReference type="RefSeq" id="WP_197660223.1">
    <property type="nucleotide sequence ID" value="NZ_JAEAGR010000003.1"/>
</dbReference>
<evidence type="ECO:0000256" key="1">
    <source>
        <dbReference type="SAM" id="Phobius"/>
    </source>
</evidence>
<dbReference type="Pfam" id="PF12669">
    <property type="entry name" value="FeoB_associated"/>
    <property type="match status" value="1"/>
</dbReference>
<organism evidence="2 3">
    <name type="scientific">Mobilitalea sibirica</name>
    <dbReference type="NCBI Taxonomy" id="1462919"/>
    <lineage>
        <taxon>Bacteria</taxon>
        <taxon>Bacillati</taxon>
        <taxon>Bacillota</taxon>
        <taxon>Clostridia</taxon>
        <taxon>Lachnospirales</taxon>
        <taxon>Lachnospiraceae</taxon>
        <taxon>Mobilitalea</taxon>
    </lineage>
</organism>
<name>A0A8J7HBH2_9FIRM</name>
<gene>
    <name evidence="2" type="ORF">I5677_03685</name>
</gene>
<comment type="caution">
    <text evidence="2">The sequence shown here is derived from an EMBL/GenBank/DDBJ whole genome shotgun (WGS) entry which is preliminary data.</text>
</comment>
<keyword evidence="3" id="KW-1185">Reference proteome</keyword>
<keyword evidence="1" id="KW-0812">Transmembrane</keyword>
<dbReference type="AlphaFoldDB" id="A0A8J7HBH2"/>
<dbReference type="Proteomes" id="UP000623269">
    <property type="component" value="Unassembled WGS sequence"/>
</dbReference>
<keyword evidence="1" id="KW-1133">Transmembrane helix</keyword>
<reference evidence="2" key="1">
    <citation type="submission" date="2020-12" db="EMBL/GenBank/DDBJ databases">
        <title>M. sibirica DSM 26468T genome.</title>
        <authorList>
            <person name="Thieme N."/>
            <person name="Rettenmaier R."/>
            <person name="Zverlov V."/>
            <person name="Liebl W."/>
        </authorList>
    </citation>
    <scope>NUCLEOTIDE SEQUENCE</scope>
    <source>
        <strain evidence="2">DSM 26468</strain>
    </source>
</reference>
<proteinExistence type="predicted"/>
<feature type="transmembrane region" description="Helical" evidence="1">
    <location>
        <begin position="6"/>
        <end position="22"/>
    </location>
</feature>
<dbReference type="EMBL" id="JAEAGR010000003">
    <property type="protein sequence ID" value="MBH1939997.1"/>
    <property type="molecule type" value="Genomic_DNA"/>
</dbReference>
<evidence type="ECO:0000313" key="3">
    <source>
        <dbReference type="Proteomes" id="UP000623269"/>
    </source>
</evidence>